<dbReference type="PROSITE" id="PS50011">
    <property type="entry name" value="PROTEIN_KINASE_DOM"/>
    <property type="match status" value="1"/>
</dbReference>
<dbReference type="OrthoDB" id="21018at2759"/>
<dbReference type="PANTHER" id="PTHR24419">
    <property type="entry name" value="INTERLEUKIN-1 RECEPTOR-ASSOCIATED KINASE"/>
    <property type="match status" value="1"/>
</dbReference>
<dbReference type="GO" id="GO:0000278">
    <property type="term" value="P:mitotic cell cycle"/>
    <property type="evidence" value="ECO:0007669"/>
    <property type="project" value="TreeGrafter"/>
</dbReference>
<feature type="domain" description="Protein kinase" evidence="1">
    <location>
        <begin position="13"/>
        <end position="237"/>
    </location>
</feature>
<dbReference type="GO" id="GO:0072354">
    <property type="term" value="F:histone H3T3 kinase activity"/>
    <property type="evidence" value="ECO:0007669"/>
    <property type="project" value="TreeGrafter"/>
</dbReference>
<dbReference type="GO" id="GO:0005737">
    <property type="term" value="C:cytoplasm"/>
    <property type="evidence" value="ECO:0007669"/>
    <property type="project" value="TreeGrafter"/>
</dbReference>
<dbReference type="AlphaFoldDB" id="A0A6P4XCE4"/>
<name>A0A6P4XCE4_BRABE</name>
<accession>A0A6P4XCE4</accession>
<protein>
    <submittedName>
        <fullName evidence="3">Serine/threonine-protein kinase haspin-like</fullName>
    </submittedName>
</protein>
<dbReference type="GeneID" id="109462142"/>
<dbReference type="Gene3D" id="1.10.510.10">
    <property type="entry name" value="Transferase(Phosphotransferase) domain 1"/>
    <property type="match status" value="1"/>
</dbReference>
<dbReference type="SUPFAM" id="SSF56112">
    <property type="entry name" value="Protein kinase-like (PK-like)"/>
    <property type="match status" value="1"/>
</dbReference>
<dbReference type="KEGG" id="bbel:109462142"/>
<dbReference type="RefSeq" id="XP_019614195.1">
    <property type="nucleotide sequence ID" value="XM_019758636.1"/>
</dbReference>
<organism evidence="2 3">
    <name type="scientific">Branchiostoma belcheri</name>
    <name type="common">Amphioxus</name>
    <dbReference type="NCBI Taxonomy" id="7741"/>
    <lineage>
        <taxon>Eukaryota</taxon>
        <taxon>Metazoa</taxon>
        <taxon>Chordata</taxon>
        <taxon>Cephalochordata</taxon>
        <taxon>Leptocardii</taxon>
        <taxon>Amphioxiformes</taxon>
        <taxon>Branchiostomatidae</taxon>
        <taxon>Branchiostoma</taxon>
    </lineage>
</organism>
<dbReference type="Gene3D" id="3.30.200.20">
    <property type="entry name" value="Phosphorylase Kinase, domain 1"/>
    <property type="match status" value="1"/>
</dbReference>
<dbReference type="Pfam" id="PF12330">
    <property type="entry name" value="Haspin_kinase"/>
    <property type="match status" value="1"/>
</dbReference>
<sequence>MRRLQHLPSILPHIRFNLLTSGDTAAILEHPLVREDPGSSEVIRNVVRSNQKPRLAMTTEMVLLRHEVKELSELKDGAGNQTGGFIHLHRVCLVQGAWPDHLLAMWDRWHQQKAGGSENDKPDMFRDSQLFVVLESEDGGCDLEHFQHAQKDVEFYSLRQAKAVLHQITIALAVAEAALQFEHRDLHWGNVLVRKGGEQSSTHHLAGDSSPVCVATRGLDVNIIDFTVSRIHKGELV</sequence>
<dbReference type="GO" id="GO:0005524">
    <property type="term" value="F:ATP binding"/>
    <property type="evidence" value="ECO:0007669"/>
    <property type="project" value="InterPro"/>
</dbReference>
<evidence type="ECO:0000313" key="3">
    <source>
        <dbReference type="RefSeq" id="XP_019614195.1"/>
    </source>
</evidence>
<proteinExistence type="predicted"/>
<evidence type="ECO:0000259" key="1">
    <source>
        <dbReference type="PROSITE" id="PS50011"/>
    </source>
</evidence>
<gene>
    <name evidence="3" type="primary">LOC109462142</name>
</gene>
<dbReference type="PANTHER" id="PTHR24419:SF18">
    <property type="entry name" value="SERINE_THREONINE-PROTEIN KINASE HASPIN"/>
    <property type="match status" value="1"/>
</dbReference>
<dbReference type="InterPro" id="IPR011009">
    <property type="entry name" value="Kinase-like_dom_sf"/>
</dbReference>
<dbReference type="InterPro" id="IPR000719">
    <property type="entry name" value="Prot_kinase_dom"/>
</dbReference>
<reference evidence="3" key="1">
    <citation type="submission" date="2025-08" db="UniProtKB">
        <authorList>
            <consortium name="RefSeq"/>
        </authorList>
    </citation>
    <scope>IDENTIFICATION</scope>
    <source>
        <tissue evidence="3">Gonad</tissue>
    </source>
</reference>
<dbReference type="Proteomes" id="UP000515135">
    <property type="component" value="Unplaced"/>
</dbReference>
<evidence type="ECO:0000313" key="2">
    <source>
        <dbReference type="Proteomes" id="UP000515135"/>
    </source>
</evidence>
<dbReference type="GO" id="GO:0005634">
    <property type="term" value="C:nucleus"/>
    <property type="evidence" value="ECO:0007669"/>
    <property type="project" value="TreeGrafter"/>
</dbReference>
<dbReference type="GO" id="GO:0035556">
    <property type="term" value="P:intracellular signal transduction"/>
    <property type="evidence" value="ECO:0007669"/>
    <property type="project" value="TreeGrafter"/>
</dbReference>
<keyword evidence="2" id="KW-1185">Reference proteome</keyword>